<dbReference type="InterPro" id="IPR020579">
    <property type="entry name" value="Exonuc_VII_lsu_C"/>
</dbReference>
<dbReference type="InterPro" id="IPR025824">
    <property type="entry name" value="OB-fold_nuc-bd_dom"/>
</dbReference>
<proteinExistence type="inferred from homology"/>
<reference evidence="8" key="2">
    <citation type="journal article" date="2021" name="PeerJ">
        <title>Extensive microbial diversity within the chicken gut microbiome revealed by metagenomics and culture.</title>
        <authorList>
            <person name="Gilroy R."/>
            <person name="Ravi A."/>
            <person name="Getino M."/>
            <person name="Pursley I."/>
            <person name="Horton D.L."/>
            <person name="Alikhan N.F."/>
            <person name="Baker D."/>
            <person name="Gharbi K."/>
            <person name="Hall N."/>
            <person name="Watson M."/>
            <person name="Adriaenssens E.M."/>
            <person name="Foster-Nyarko E."/>
            <person name="Jarju S."/>
            <person name="Secka A."/>
            <person name="Antonio M."/>
            <person name="Oren A."/>
            <person name="Chaudhuri R.R."/>
            <person name="La Ragione R."/>
            <person name="Hildebrand F."/>
            <person name="Pallen M.J."/>
        </authorList>
    </citation>
    <scope>NUCLEOTIDE SEQUENCE</scope>
    <source>
        <strain evidence="8">B1-15692</strain>
    </source>
</reference>
<dbReference type="EC" id="3.1.11.6" evidence="5"/>
<organism evidence="8 9">
    <name type="scientific">Candidatus Cryptobacteroides faecipullorum</name>
    <dbReference type="NCBI Taxonomy" id="2840764"/>
    <lineage>
        <taxon>Bacteria</taxon>
        <taxon>Pseudomonadati</taxon>
        <taxon>Bacteroidota</taxon>
        <taxon>Bacteroidia</taxon>
        <taxon>Bacteroidales</taxon>
        <taxon>Candidatus Cryptobacteroides</taxon>
    </lineage>
</organism>
<dbReference type="GO" id="GO:0009318">
    <property type="term" value="C:exodeoxyribonuclease VII complex"/>
    <property type="evidence" value="ECO:0007669"/>
    <property type="project" value="UniProtKB-UniRule"/>
</dbReference>
<keyword evidence="1" id="KW-0963">Cytoplasm</keyword>
<dbReference type="NCBIfam" id="TIGR00237">
    <property type="entry name" value="xseA"/>
    <property type="match status" value="1"/>
</dbReference>
<comment type="catalytic activity">
    <reaction evidence="5">
        <text>Exonucleolytic cleavage in either 5'- to 3'- or 3'- to 5'-direction to yield nucleoside 5'-phosphates.</text>
        <dbReference type="EC" id="3.1.11.6"/>
    </reaction>
</comment>
<evidence type="ECO:0000256" key="2">
    <source>
        <dbReference type="ARBA" id="ARBA00022722"/>
    </source>
</evidence>
<evidence type="ECO:0000259" key="6">
    <source>
        <dbReference type="Pfam" id="PF02601"/>
    </source>
</evidence>
<evidence type="ECO:0000259" key="7">
    <source>
        <dbReference type="Pfam" id="PF13742"/>
    </source>
</evidence>
<evidence type="ECO:0000256" key="4">
    <source>
        <dbReference type="ARBA" id="ARBA00022839"/>
    </source>
</evidence>
<accession>A0A9D9NC52</accession>
<sequence length="403" mass="43956">MGKEFITLYELQSALKEGVERLFPSSIWVKAEISAVKARVGSHCYLELSQSGENGMIAKAQAVVWSSKYRFIAPYFESVTGSPLREGMLVLIQVQISYSQLYGFTLVVNDIDPDFSLGEQERLKRLAIERLEKEGLMDMQQSLGLARLPYSLAVISAPDAAGYRDFMRHLHENEYGFVYHTDLFPALMQGAGAPESIIAALDAVAASGREYDAVAILRGGGARLDLACYDDYDLAAHIAQFPVPVFTAIGHDQDTHVADMVAFMSVKTPTALADEFVSAYADEDAFLQSLAERLKLSVSGRLYQEENRLSGMAHRIAAAFSGRIMSLENSLSVLETRMRASDPRTLLKKGYVLAVGSSGVVLRSVAGVRAGDRVSLIMADGRLDCTVDSAAVAADGMDDRKIN</sequence>
<evidence type="ECO:0000256" key="3">
    <source>
        <dbReference type="ARBA" id="ARBA00022801"/>
    </source>
</evidence>
<comment type="similarity">
    <text evidence="5">Belongs to the XseA family.</text>
</comment>
<dbReference type="Proteomes" id="UP000823660">
    <property type="component" value="Unassembled WGS sequence"/>
</dbReference>
<dbReference type="CDD" id="cd04489">
    <property type="entry name" value="ExoVII_LU_OBF"/>
    <property type="match status" value="1"/>
</dbReference>
<reference evidence="8" key="1">
    <citation type="submission" date="2020-10" db="EMBL/GenBank/DDBJ databases">
        <authorList>
            <person name="Gilroy R."/>
        </authorList>
    </citation>
    <scope>NUCLEOTIDE SEQUENCE</scope>
    <source>
        <strain evidence="8">B1-15692</strain>
    </source>
</reference>
<evidence type="ECO:0000313" key="8">
    <source>
        <dbReference type="EMBL" id="MBO8467973.1"/>
    </source>
</evidence>
<keyword evidence="4 5" id="KW-0269">Exonuclease</keyword>
<feature type="domain" description="Exonuclease VII large subunit C-terminal" evidence="6">
    <location>
        <begin position="136"/>
        <end position="316"/>
    </location>
</feature>
<keyword evidence="2 5" id="KW-0540">Nuclease</keyword>
<name>A0A9D9NC52_9BACT</name>
<evidence type="ECO:0000256" key="5">
    <source>
        <dbReference type="RuleBase" id="RU004355"/>
    </source>
</evidence>
<dbReference type="InterPro" id="IPR003753">
    <property type="entry name" value="Exonuc_VII_L"/>
</dbReference>
<gene>
    <name evidence="8" type="primary">xseA</name>
    <name evidence="8" type="ORF">IAB99_09495</name>
</gene>
<dbReference type="GO" id="GO:0008855">
    <property type="term" value="F:exodeoxyribonuclease VII activity"/>
    <property type="evidence" value="ECO:0007669"/>
    <property type="project" value="UniProtKB-UniRule"/>
</dbReference>
<evidence type="ECO:0000256" key="1">
    <source>
        <dbReference type="ARBA" id="ARBA00022490"/>
    </source>
</evidence>
<dbReference type="GO" id="GO:0006308">
    <property type="term" value="P:DNA catabolic process"/>
    <property type="evidence" value="ECO:0007669"/>
    <property type="project" value="UniProtKB-UniRule"/>
</dbReference>
<evidence type="ECO:0000313" key="9">
    <source>
        <dbReference type="Proteomes" id="UP000823660"/>
    </source>
</evidence>
<dbReference type="AlphaFoldDB" id="A0A9D9NC52"/>
<comment type="caution">
    <text evidence="8">The sequence shown here is derived from an EMBL/GenBank/DDBJ whole genome shotgun (WGS) entry which is preliminary data.</text>
</comment>
<keyword evidence="3 5" id="KW-0378">Hydrolase</keyword>
<protein>
    <recommendedName>
        <fullName evidence="5">Exodeoxyribonuclease 7 large subunit</fullName>
        <ecNumber evidence="5">3.1.11.6</ecNumber>
    </recommendedName>
</protein>
<dbReference type="GO" id="GO:0005737">
    <property type="term" value="C:cytoplasm"/>
    <property type="evidence" value="ECO:0007669"/>
    <property type="project" value="UniProtKB-SubCell"/>
</dbReference>
<dbReference type="Pfam" id="PF13742">
    <property type="entry name" value="tRNA_anti_2"/>
    <property type="match status" value="1"/>
</dbReference>
<dbReference type="PANTHER" id="PTHR30008">
    <property type="entry name" value="EXODEOXYRIBONUCLEASE 7 LARGE SUBUNIT"/>
    <property type="match status" value="1"/>
</dbReference>
<feature type="domain" description="OB-fold nucleic acid binding" evidence="7">
    <location>
        <begin position="7"/>
        <end position="112"/>
    </location>
</feature>
<dbReference type="PANTHER" id="PTHR30008:SF0">
    <property type="entry name" value="EXODEOXYRIBONUCLEASE 7 LARGE SUBUNIT"/>
    <property type="match status" value="1"/>
</dbReference>
<dbReference type="EMBL" id="JADIMH010000065">
    <property type="protein sequence ID" value="MBO8467973.1"/>
    <property type="molecule type" value="Genomic_DNA"/>
</dbReference>
<dbReference type="Pfam" id="PF02601">
    <property type="entry name" value="Exonuc_VII_L"/>
    <property type="match status" value="1"/>
</dbReference>
<comment type="subcellular location">
    <subcellularLocation>
        <location evidence="5">Cytoplasm</location>
    </subcellularLocation>
</comment>
<dbReference type="GO" id="GO:0003676">
    <property type="term" value="F:nucleic acid binding"/>
    <property type="evidence" value="ECO:0007669"/>
    <property type="project" value="InterPro"/>
</dbReference>